<reference evidence="1 2" key="1">
    <citation type="journal article" date="2023" name="Antonie Van Leeuwenhoek">
        <title>Flavobacterium potami sp. nov., a multi-metal resistance genes harbouring bacterium isolated from shallow river silt.</title>
        <authorList>
            <person name="Li S."/>
            <person name="Mao S."/>
            <person name="Mu W."/>
            <person name="Guo B."/>
            <person name="Li C."/>
            <person name="Zhu Q."/>
            <person name="Hou X."/>
            <person name="Zhao Y."/>
            <person name="Wei S."/>
            <person name="Liu H."/>
            <person name="Liu A."/>
        </authorList>
    </citation>
    <scope>NUCLEOTIDE SEQUENCE [LARGE SCALE GENOMIC DNA]</scope>
    <source>
        <strain evidence="1 2">17A</strain>
    </source>
</reference>
<comment type="caution">
    <text evidence="1">The sequence shown here is derived from an EMBL/GenBank/DDBJ whole genome shotgun (WGS) entry which is preliminary data.</text>
</comment>
<evidence type="ECO:0000313" key="2">
    <source>
        <dbReference type="Proteomes" id="UP001139366"/>
    </source>
</evidence>
<dbReference type="AlphaFoldDB" id="A0A9X1H9R3"/>
<sequence length="83" mass="9365">MKHIRVTVTNLDLGDKNYSPNDFLQQATKQLNTFEYIIYINHITCISSNITGGADIRLSCGKEIPVLDNLMNLEQKIESAYSS</sequence>
<accession>A0A9X1H9R3</accession>
<name>A0A9X1H9R3_9FLAO</name>
<dbReference type="RefSeq" id="WP_223705833.1">
    <property type="nucleotide sequence ID" value="NZ_JAINUY010000003.1"/>
</dbReference>
<gene>
    <name evidence="1" type="ORF">K6T82_10180</name>
</gene>
<organism evidence="1 2">
    <name type="scientific">Flavobacterium potami</name>
    <dbReference type="NCBI Taxonomy" id="2872310"/>
    <lineage>
        <taxon>Bacteria</taxon>
        <taxon>Pseudomonadati</taxon>
        <taxon>Bacteroidota</taxon>
        <taxon>Flavobacteriia</taxon>
        <taxon>Flavobacteriales</taxon>
        <taxon>Flavobacteriaceae</taxon>
        <taxon>Flavobacterium</taxon>
    </lineage>
</organism>
<protein>
    <submittedName>
        <fullName evidence="1">Uncharacterized protein</fullName>
    </submittedName>
</protein>
<evidence type="ECO:0000313" key="1">
    <source>
        <dbReference type="EMBL" id="MBZ4035135.1"/>
    </source>
</evidence>
<dbReference type="Proteomes" id="UP001139366">
    <property type="component" value="Unassembled WGS sequence"/>
</dbReference>
<keyword evidence="2" id="KW-1185">Reference proteome</keyword>
<dbReference type="EMBL" id="JAINUY010000003">
    <property type="protein sequence ID" value="MBZ4035135.1"/>
    <property type="molecule type" value="Genomic_DNA"/>
</dbReference>
<proteinExistence type="predicted"/>